<feature type="transmembrane region" description="Helical" evidence="1">
    <location>
        <begin position="200"/>
        <end position="225"/>
    </location>
</feature>
<feature type="transmembrane region" description="Helical" evidence="1">
    <location>
        <begin position="20"/>
        <end position="39"/>
    </location>
</feature>
<feature type="transmembrane region" description="Helical" evidence="1">
    <location>
        <begin position="59"/>
        <end position="87"/>
    </location>
</feature>
<dbReference type="RefSeq" id="WP_202750160.1">
    <property type="nucleotide sequence ID" value="NZ_JAESWC010000014.1"/>
</dbReference>
<gene>
    <name evidence="2" type="ORF">JK636_16940</name>
</gene>
<evidence type="ECO:0000313" key="3">
    <source>
        <dbReference type="Proteomes" id="UP000632377"/>
    </source>
</evidence>
<feature type="transmembrane region" description="Helical" evidence="1">
    <location>
        <begin position="144"/>
        <end position="165"/>
    </location>
</feature>
<keyword evidence="1" id="KW-1133">Transmembrane helix</keyword>
<organism evidence="2 3">
    <name type="scientific">Clostridium rhizosphaerae</name>
    <dbReference type="NCBI Taxonomy" id="2803861"/>
    <lineage>
        <taxon>Bacteria</taxon>
        <taxon>Bacillati</taxon>
        <taxon>Bacillota</taxon>
        <taxon>Clostridia</taxon>
        <taxon>Eubacteriales</taxon>
        <taxon>Clostridiaceae</taxon>
        <taxon>Clostridium</taxon>
    </lineage>
</organism>
<proteinExistence type="predicted"/>
<feature type="transmembrane region" description="Helical" evidence="1">
    <location>
        <begin position="108"/>
        <end position="138"/>
    </location>
</feature>
<keyword evidence="3" id="KW-1185">Reference proteome</keyword>
<accession>A0ABS1TDH7</accession>
<dbReference type="PANTHER" id="PTHR40076">
    <property type="entry name" value="MEMBRANE PROTEIN-RELATED"/>
    <property type="match status" value="1"/>
</dbReference>
<reference evidence="2 3" key="1">
    <citation type="submission" date="2021-01" db="EMBL/GenBank/DDBJ databases">
        <title>Genome public.</title>
        <authorList>
            <person name="Liu C."/>
            <person name="Sun Q."/>
        </authorList>
    </citation>
    <scope>NUCLEOTIDE SEQUENCE [LARGE SCALE GENOMIC DNA]</scope>
    <source>
        <strain evidence="2 3">YIM B02515</strain>
    </source>
</reference>
<evidence type="ECO:0000313" key="2">
    <source>
        <dbReference type="EMBL" id="MBL4937409.1"/>
    </source>
</evidence>
<dbReference type="InterPro" id="IPR010380">
    <property type="entry name" value="DUF975"/>
</dbReference>
<evidence type="ECO:0000256" key="1">
    <source>
        <dbReference type="SAM" id="Phobius"/>
    </source>
</evidence>
<keyword evidence="1" id="KW-0472">Membrane</keyword>
<comment type="caution">
    <text evidence="2">The sequence shown here is derived from an EMBL/GenBank/DDBJ whole genome shotgun (WGS) entry which is preliminary data.</text>
</comment>
<dbReference type="PANTHER" id="PTHR40076:SF1">
    <property type="entry name" value="MEMBRANE PROTEIN"/>
    <property type="match status" value="1"/>
</dbReference>
<dbReference type="Pfam" id="PF06161">
    <property type="entry name" value="DUF975"/>
    <property type="match status" value="1"/>
</dbReference>
<keyword evidence="1" id="KW-0812">Transmembrane</keyword>
<dbReference type="Proteomes" id="UP000632377">
    <property type="component" value="Unassembled WGS sequence"/>
</dbReference>
<protein>
    <submittedName>
        <fullName evidence="2">DUF975 family protein</fullName>
    </submittedName>
</protein>
<sequence>MLKQNNEYRASARRQLAGKWMITVLIILISYILTQAFQANSGIKYSYVNGELVHRTSGAFVNFGALINFILAGPIALGITTYFLKLARGENAIIEDIFSGFKNFGNSFLLNLLVIIFVALWSSIFIIPGAILGIVFFIKQSFGMLVLTIIVFGIASSVSVIMAGLRYSMAYYILHDNPEISSIEAIRRSKEMMKGNKGKLFMLMLSFIGWFILGLLALVIGLLWVSAYYNTTKANFYEDLKQGYVRVESL</sequence>
<dbReference type="EMBL" id="JAESWC010000014">
    <property type="protein sequence ID" value="MBL4937409.1"/>
    <property type="molecule type" value="Genomic_DNA"/>
</dbReference>
<name>A0ABS1TDH7_9CLOT</name>